<dbReference type="PANTHER" id="PTHR18964">
    <property type="entry name" value="ROK (REPRESSOR, ORF, KINASE) FAMILY"/>
    <property type="match status" value="1"/>
</dbReference>
<evidence type="ECO:0000256" key="1">
    <source>
        <dbReference type="ARBA" id="ARBA00006479"/>
    </source>
</evidence>
<accession>A0A2S0HYI0</accession>
<keyword evidence="2" id="KW-0418">Kinase</keyword>
<dbReference type="SUPFAM" id="SSF53067">
    <property type="entry name" value="Actin-like ATPase domain"/>
    <property type="match status" value="1"/>
</dbReference>
<keyword evidence="2" id="KW-0808">Transferase</keyword>
<dbReference type="CDD" id="cd23763">
    <property type="entry name" value="ASKHA_ATPase_ROK"/>
    <property type="match status" value="1"/>
</dbReference>
<proteinExistence type="inferred from homology"/>
<gene>
    <name evidence="2" type="ORF">C5O00_11450</name>
</gene>
<dbReference type="KEGG" id="aue:C5O00_11450"/>
<dbReference type="AlphaFoldDB" id="A0A2S0HYI0"/>
<keyword evidence="3" id="KW-1185">Reference proteome</keyword>
<name>A0A2S0HYI0_9FLAO</name>
<dbReference type="OrthoDB" id="9810372at2"/>
<dbReference type="GO" id="GO:0016301">
    <property type="term" value="F:kinase activity"/>
    <property type="evidence" value="ECO:0007669"/>
    <property type="project" value="UniProtKB-KW"/>
</dbReference>
<organism evidence="2 3">
    <name type="scientific">Pukyongia salina</name>
    <dbReference type="NCBI Taxonomy" id="2094025"/>
    <lineage>
        <taxon>Bacteria</taxon>
        <taxon>Pseudomonadati</taxon>
        <taxon>Bacteroidota</taxon>
        <taxon>Flavobacteriia</taxon>
        <taxon>Flavobacteriales</taxon>
        <taxon>Flavobacteriaceae</taxon>
        <taxon>Pukyongia</taxon>
    </lineage>
</organism>
<sequence length="284" mass="31016">MSKEYIGVDLGGSSFNMGRVIKGMLVDEVKRDIDGKADEAAVLMELTSLLDKIITPDVQGIGIGVPGIVDPVPGIIYDIQNIPAWKEVHLKEILENRYDVPVALNNDANCFALAEKMFGKGREYRNFVGVTIGTGLGMGVIINNQLYNGVMCGAGEIGMLPYLDGIVEEYAASFFFTRNYSENARTVHENALKDQPQAIEAFHKFGHHLGEAIKMILFMFAPEVVILGGSIAKAHKFFETSMKESIGQFAYPRQTEGLRILISTHPNIAILGASALVMDLTSSD</sequence>
<reference evidence="2 3" key="1">
    <citation type="submission" date="2018-02" db="EMBL/GenBank/DDBJ databases">
        <title>Genomic analysis of the strain RR4-38 isolated from a seawater recirculating aquaculture system.</title>
        <authorList>
            <person name="Kim Y.-S."/>
            <person name="Jang Y.H."/>
            <person name="Kim K.-H."/>
        </authorList>
    </citation>
    <scope>NUCLEOTIDE SEQUENCE [LARGE SCALE GENOMIC DNA]</scope>
    <source>
        <strain evidence="2 3">RR4-38</strain>
    </source>
</reference>
<protein>
    <submittedName>
        <fullName evidence="2">Sugar kinase</fullName>
    </submittedName>
</protein>
<dbReference type="Gene3D" id="3.30.420.40">
    <property type="match status" value="2"/>
</dbReference>
<dbReference type="PANTHER" id="PTHR18964:SF149">
    <property type="entry name" value="BIFUNCTIONAL UDP-N-ACETYLGLUCOSAMINE 2-EPIMERASE_N-ACETYLMANNOSAMINE KINASE"/>
    <property type="match status" value="1"/>
</dbReference>
<dbReference type="Proteomes" id="UP000238442">
    <property type="component" value="Chromosome"/>
</dbReference>
<comment type="similarity">
    <text evidence="1">Belongs to the ROK (NagC/XylR) family.</text>
</comment>
<dbReference type="InterPro" id="IPR000600">
    <property type="entry name" value="ROK"/>
</dbReference>
<dbReference type="Pfam" id="PF00480">
    <property type="entry name" value="ROK"/>
    <property type="match status" value="1"/>
</dbReference>
<evidence type="ECO:0000313" key="3">
    <source>
        <dbReference type="Proteomes" id="UP000238442"/>
    </source>
</evidence>
<evidence type="ECO:0000313" key="2">
    <source>
        <dbReference type="EMBL" id="AVI51747.1"/>
    </source>
</evidence>
<dbReference type="RefSeq" id="WP_105216987.1">
    <property type="nucleotide sequence ID" value="NZ_CP027062.1"/>
</dbReference>
<dbReference type="InterPro" id="IPR043129">
    <property type="entry name" value="ATPase_NBD"/>
</dbReference>
<dbReference type="EMBL" id="CP027062">
    <property type="protein sequence ID" value="AVI51747.1"/>
    <property type="molecule type" value="Genomic_DNA"/>
</dbReference>